<name>A0ABZ2KD10_9BACT</name>
<gene>
    <name evidence="9" type="ORF">LZC95_06830</name>
</gene>
<keyword evidence="10" id="KW-1185">Reference proteome</keyword>
<feature type="transmembrane region" description="Helical" evidence="7">
    <location>
        <begin position="251"/>
        <end position="273"/>
    </location>
</feature>
<dbReference type="Pfam" id="PF00999">
    <property type="entry name" value="Na_H_Exchanger"/>
    <property type="match status" value="1"/>
</dbReference>
<accession>A0ABZ2KD10</accession>
<evidence type="ECO:0000256" key="5">
    <source>
        <dbReference type="ARBA" id="ARBA00023065"/>
    </source>
</evidence>
<feature type="transmembrane region" description="Helical" evidence="7">
    <location>
        <begin position="152"/>
        <end position="175"/>
    </location>
</feature>
<keyword evidence="5" id="KW-0406">Ion transport</keyword>
<dbReference type="PANTHER" id="PTHR32468">
    <property type="entry name" value="CATION/H + ANTIPORTER"/>
    <property type="match status" value="1"/>
</dbReference>
<dbReference type="InterPro" id="IPR050794">
    <property type="entry name" value="CPA2_transporter"/>
</dbReference>
<evidence type="ECO:0000259" key="8">
    <source>
        <dbReference type="Pfam" id="PF00999"/>
    </source>
</evidence>
<feature type="transmembrane region" description="Helical" evidence="7">
    <location>
        <begin position="220"/>
        <end position="245"/>
    </location>
</feature>
<protein>
    <submittedName>
        <fullName evidence="9">Cation:proton antiporter</fullName>
    </submittedName>
</protein>
<evidence type="ECO:0000313" key="10">
    <source>
        <dbReference type="Proteomes" id="UP001379533"/>
    </source>
</evidence>
<sequence length="463" mass="48768">MLTSTDQPHKSLMLVYGGLLAVAAACFFAVIAFGEKTFLPHAVALSAARPAAASHATLHLLGALVALLLTSALLGAICRRIHQPPVIGEILAGICLGPSLLGRFAPAVQHALLPPDVAPQLGTLSQIGVVLFMFLVGLELDTSIIRSHSHSTLSISHASIIVPFVLGTVAAIWLYPTFGTPTASFTVFTLFLGVSLSVTAFPVLARILTDNSLNQSPMGVVALTCAAVDDVTAWCLLALVVGVAKASAWDAAVTCASSLAYIAVLFWFVRPAISRWVRAQGEHTRFARTAITGVLLALLVSSLITEHIGIHAIFGAFLLGAIIPHDSWVARAMKSRFHDLVVVLFMPAFYALVGMRTQLALLDGGSQWLTCGVIILLACTGKFGGSYFAARIAGLQKRDAASIGILMNTRGLMELVVLQVGFDLGIISPTLFAMMVVMALVTTFLTSPLLRLTRGVPARGAAS</sequence>
<dbReference type="PANTHER" id="PTHR32468:SF0">
    <property type="entry name" value="K(+)_H(+) ANTIPORTER 1"/>
    <property type="match status" value="1"/>
</dbReference>
<feature type="domain" description="Cation/H+ exchanger transmembrane" evidence="8">
    <location>
        <begin position="70"/>
        <end position="450"/>
    </location>
</feature>
<feature type="transmembrane region" description="Helical" evidence="7">
    <location>
        <begin position="310"/>
        <end position="328"/>
    </location>
</feature>
<evidence type="ECO:0000256" key="6">
    <source>
        <dbReference type="ARBA" id="ARBA00023136"/>
    </source>
</evidence>
<feature type="transmembrane region" description="Helical" evidence="7">
    <location>
        <begin position="367"/>
        <end position="388"/>
    </location>
</feature>
<dbReference type="Gene3D" id="1.20.1530.20">
    <property type="match status" value="1"/>
</dbReference>
<feature type="transmembrane region" description="Helical" evidence="7">
    <location>
        <begin position="86"/>
        <end position="105"/>
    </location>
</feature>
<dbReference type="EMBL" id="CP089982">
    <property type="protein sequence ID" value="WXA96552.1"/>
    <property type="molecule type" value="Genomic_DNA"/>
</dbReference>
<organism evidence="9 10">
    <name type="scientific">Pendulispora brunnea</name>
    <dbReference type="NCBI Taxonomy" id="2905690"/>
    <lineage>
        <taxon>Bacteria</taxon>
        <taxon>Pseudomonadati</taxon>
        <taxon>Myxococcota</taxon>
        <taxon>Myxococcia</taxon>
        <taxon>Myxococcales</taxon>
        <taxon>Sorangiineae</taxon>
        <taxon>Pendulisporaceae</taxon>
        <taxon>Pendulispora</taxon>
    </lineage>
</organism>
<evidence type="ECO:0000256" key="1">
    <source>
        <dbReference type="ARBA" id="ARBA00004141"/>
    </source>
</evidence>
<proteinExistence type="predicted"/>
<feature type="transmembrane region" description="Helical" evidence="7">
    <location>
        <begin position="340"/>
        <end position="361"/>
    </location>
</feature>
<dbReference type="Proteomes" id="UP001379533">
    <property type="component" value="Chromosome"/>
</dbReference>
<evidence type="ECO:0000256" key="3">
    <source>
        <dbReference type="ARBA" id="ARBA00022692"/>
    </source>
</evidence>
<evidence type="ECO:0000256" key="4">
    <source>
        <dbReference type="ARBA" id="ARBA00022989"/>
    </source>
</evidence>
<feature type="transmembrane region" description="Helical" evidence="7">
    <location>
        <begin position="285"/>
        <end position="304"/>
    </location>
</feature>
<evidence type="ECO:0000313" key="9">
    <source>
        <dbReference type="EMBL" id="WXA96552.1"/>
    </source>
</evidence>
<dbReference type="InterPro" id="IPR038770">
    <property type="entry name" value="Na+/solute_symporter_sf"/>
</dbReference>
<comment type="subcellular location">
    <subcellularLocation>
        <location evidence="1">Membrane</location>
        <topology evidence="1">Multi-pass membrane protein</topology>
    </subcellularLocation>
</comment>
<keyword evidence="4 7" id="KW-1133">Transmembrane helix</keyword>
<dbReference type="InterPro" id="IPR006153">
    <property type="entry name" value="Cation/H_exchanger_TM"/>
</dbReference>
<feature type="transmembrane region" description="Helical" evidence="7">
    <location>
        <begin position="426"/>
        <end position="450"/>
    </location>
</feature>
<evidence type="ECO:0000256" key="2">
    <source>
        <dbReference type="ARBA" id="ARBA00022448"/>
    </source>
</evidence>
<dbReference type="RefSeq" id="WP_394847169.1">
    <property type="nucleotide sequence ID" value="NZ_CP089982.1"/>
</dbReference>
<feature type="transmembrane region" description="Helical" evidence="7">
    <location>
        <begin position="53"/>
        <end position="74"/>
    </location>
</feature>
<keyword evidence="2" id="KW-0813">Transport</keyword>
<feature type="transmembrane region" description="Helical" evidence="7">
    <location>
        <begin position="187"/>
        <end position="208"/>
    </location>
</feature>
<feature type="transmembrane region" description="Helical" evidence="7">
    <location>
        <begin position="117"/>
        <end position="140"/>
    </location>
</feature>
<keyword evidence="3 7" id="KW-0812">Transmembrane</keyword>
<keyword evidence="6 7" id="KW-0472">Membrane</keyword>
<evidence type="ECO:0000256" key="7">
    <source>
        <dbReference type="SAM" id="Phobius"/>
    </source>
</evidence>
<reference evidence="9 10" key="1">
    <citation type="submission" date="2021-12" db="EMBL/GenBank/DDBJ databases">
        <title>Discovery of the Pendulisporaceae a myxobacterial family with distinct sporulation behavior and unique specialized metabolism.</title>
        <authorList>
            <person name="Garcia R."/>
            <person name="Popoff A."/>
            <person name="Bader C.D."/>
            <person name="Loehr J."/>
            <person name="Walesch S."/>
            <person name="Walt C."/>
            <person name="Boldt J."/>
            <person name="Bunk B."/>
            <person name="Haeckl F.J.F.P.J."/>
            <person name="Gunesch A.P."/>
            <person name="Birkelbach J."/>
            <person name="Nuebel U."/>
            <person name="Pietschmann T."/>
            <person name="Bach T."/>
            <person name="Mueller R."/>
        </authorList>
    </citation>
    <scope>NUCLEOTIDE SEQUENCE [LARGE SCALE GENOMIC DNA]</scope>
    <source>
        <strain evidence="9 10">MSr12523</strain>
    </source>
</reference>
<feature type="transmembrane region" description="Helical" evidence="7">
    <location>
        <begin position="12"/>
        <end position="33"/>
    </location>
</feature>